<evidence type="ECO:0000256" key="2">
    <source>
        <dbReference type="ARBA" id="ARBA00006763"/>
    </source>
</evidence>
<proteinExistence type="inferred from homology"/>
<dbReference type="Gene3D" id="3.40.50.450">
    <property type="match status" value="1"/>
</dbReference>
<dbReference type="NCBIfam" id="TIGR00730">
    <property type="entry name" value="Rossman fold protein, TIGR00730 family"/>
    <property type="match status" value="1"/>
</dbReference>
<accession>A0ABS1E2S4</accession>
<evidence type="ECO:0000313" key="4">
    <source>
        <dbReference type="EMBL" id="MBK1726001.1"/>
    </source>
</evidence>
<dbReference type="EC" id="3.2.2.n1" evidence="3"/>
<dbReference type="SUPFAM" id="SSF102405">
    <property type="entry name" value="MCP/YpsA-like"/>
    <property type="match status" value="1"/>
</dbReference>
<organism evidence="4 5">
    <name type="scientific">Halorhodospira neutriphila</name>
    <dbReference type="NCBI Taxonomy" id="168379"/>
    <lineage>
        <taxon>Bacteria</taxon>
        <taxon>Pseudomonadati</taxon>
        <taxon>Pseudomonadota</taxon>
        <taxon>Gammaproteobacteria</taxon>
        <taxon>Chromatiales</taxon>
        <taxon>Ectothiorhodospiraceae</taxon>
        <taxon>Halorhodospira</taxon>
    </lineage>
</organism>
<dbReference type="InterPro" id="IPR031100">
    <property type="entry name" value="LOG_fam"/>
</dbReference>
<dbReference type="EMBL" id="NRSH01000018">
    <property type="protein sequence ID" value="MBK1726001.1"/>
    <property type="molecule type" value="Genomic_DNA"/>
</dbReference>
<evidence type="ECO:0000313" key="5">
    <source>
        <dbReference type="Proteomes" id="UP000738126"/>
    </source>
</evidence>
<keyword evidence="3" id="KW-0378">Hydrolase</keyword>
<dbReference type="InterPro" id="IPR005269">
    <property type="entry name" value="LOG"/>
</dbReference>
<keyword evidence="3" id="KW-0203">Cytokinin biosynthesis</keyword>
<name>A0ABS1E2S4_9GAMM</name>
<dbReference type="PANTHER" id="PTHR31223">
    <property type="entry name" value="LOG FAMILY PROTEIN YJL055W"/>
    <property type="match status" value="1"/>
</dbReference>
<comment type="caution">
    <text evidence="4">The sequence shown here is derived from an EMBL/GenBank/DDBJ whole genome shotgun (WGS) entry which is preliminary data.</text>
</comment>
<evidence type="ECO:0000256" key="1">
    <source>
        <dbReference type="ARBA" id="ARBA00000274"/>
    </source>
</evidence>
<evidence type="ECO:0000256" key="3">
    <source>
        <dbReference type="RuleBase" id="RU363015"/>
    </source>
</evidence>
<dbReference type="PANTHER" id="PTHR31223:SF70">
    <property type="entry name" value="LOG FAMILY PROTEIN YJL055W"/>
    <property type="match status" value="1"/>
</dbReference>
<dbReference type="RefSeq" id="WP_207132063.1">
    <property type="nucleotide sequence ID" value="NZ_NRSH01000018.1"/>
</dbReference>
<dbReference type="Proteomes" id="UP000738126">
    <property type="component" value="Unassembled WGS sequence"/>
</dbReference>
<gene>
    <name evidence="4" type="ORF">CKO13_02995</name>
</gene>
<reference evidence="4 5" key="1">
    <citation type="journal article" date="2020" name="Microorganisms">
        <title>Osmotic Adaptation and Compatible Solute Biosynthesis of Phototrophic Bacteria as Revealed from Genome Analyses.</title>
        <authorList>
            <person name="Imhoff J.F."/>
            <person name="Rahn T."/>
            <person name="Kunzel S."/>
            <person name="Keller A."/>
            <person name="Neulinger S.C."/>
        </authorList>
    </citation>
    <scope>NUCLEOTIDE SEQUENCE [LARGE SCALE GENOMIC DNA]</scope>
    <source>
        <strain evidence="4 5">DSM 15116</strain>
    </source>
</reference>
<protein>
    <recommendedName>
        <fullName evidence="3">Cytokinin riboside 5'-monophosphate phosphoribohydrolase</fullName>
        <ecNumber evidence="3">3.2.2.n1</ecNumber>
    </recommendedName>
</protein>
<dbReference type="Pfam" id="PF03641">
    <property type="entry name" value="Lysine_decarbox"/>
    <property type="match status" value="1"/>
</dbReference>
<sequence length="183" mass="19431">MSRINRICVYCGSSAGQRPAYRQAAERFGEALAAEGIGLVYGGGGNGMMGALAASVTAAGGEVNGIIPRYLVAREKADEGAPGLHVVGSMHERKALMAEMADAFVALPGGLGTVEELFEVLTWSQLGMHGKPCGALNVCGYFDWLGAFIERGIAEGFIREQDRELLALDTAPERLIERLRGRC</sequence>
<comment type="catalytic activity">
    <reaction evidence="1">
        <text>AMP + H2O = D-ribose 5-phosphate + adenine</text>
        <dbReference type="Rhea" id="RHEA:20129"/>
        <dbReference type="ChEBI" id="CHEBI:15377"/>
        <dbReference type="ChEBI" id="CHEBI:16708"/>
        <dbReference type="ChEBI" id="CHEBI:78346"/>
        <dbReference type="ChEBI" id="CHEBI:456215"/>
        <dbReference type="EC" id="3.2.2.4"/>
    </reaction>
</comment>
<comment type="similarity">
    <text evidence="2 3">Belongs to the LOG family.</text>
</comment>
<keyword evidence="5" id="KW-1185">Reference proteome</keyword>